<feature type="domain" description="Response regulatory" evidence="9">
    <location>
        <begin position="12"/>
        <end position="127"/>
    </location>
</feature>
<evidence type="ECO:0000256" key="6">
    <source>
        <dbReference type="ARBA" id="ARBA00023012"/>
    </source>
</evidence>
<dbReference type="PANTHER" id="PTHR43047:SF72">
    <property type="entry name" value="OSMOSENSING HISTIDINE PROTEIN KINASE SLN1"/>
    <property type="match status" value="1"/>
</dbReference>
<evidence type="ECO:0000256" key="4">
    <source>
        <dbReference type="ARBA" id="ARBA00022679"/>
    </source>
</evidence>
<dbReference type="GO" id="GO:0005886">
    <property type="term" value="C:plasma membrane"/>
    <property type="evidence" value="ECO:0007669"/>
    <property type="project" value="TreeGrafter"/>
</dbReference>
<dbReference type="SUPFAM" id="SSF52172">
    <property type="entry name" value="CheY-like"/>
    <property type="match status" value="1"/>
</dbReference>
<evidence type="ECO:0000256" key="7">
    <source>
        <dbReference type="PROSITE-ProRule" id="PRU00169"/>
    </source>
</evidence>
<feature type="modified residue" description="4-aspartylphosphate" evidence="7">
    <location>
        <position position="61"/>
    </location>
</feature>
<dbReference type="Pfam" id="PF02518">
    <property type="entry name" value="HATPase_c"/>
    <property type="match status" value="1"/>
</dbReference>
<dbReference type="AlphaFoldDB" id="A0A1U7H7K4"/>
<gene>
    <name evidence="10" type="ORF">NIES593_22105</name>
</gene>
<keyword evidence="11" id="KW-1185">Reference proteome</keyword>
<name>A0A1U7H7K4_9CYAN</name>
<evidence type="ECO:0000256" key="2">
    <source>
        <dbReference type="ARBA" id="ARBA00012438"/>
    </source>
</evidence>
<dbReference type="FunFam" id="3.30.565.10:FF:000006">
    <property type="entry name" value="Sensor histidine kinase WalK"/>
    <property type="match status" value="1"/>
</dbReference>
<evidence type="ECO:0000313" key="10">
    <source>
        <dbReference type="EMBL" id="OKH18385.1"/>
    </source>
</evidence>
<sequence>MSVVPIPKTTNYILAVDDIPDNLFLIKLALEQEGYNVVLVGDGSMALEQIEKSPPDLVLLDVMMPKMDGYEVTRRIRANSNLPYIPILLITAHEQSSLVRGLDSGADEFIRKPFQIDELQARVRSLLRLKHSIDQRENFVRCLTHDLRTPLVAADRMLHLILQGVFGEASPELKKALENIISNNQNLLEMLNTLLEVHHYEVGEKTLSFINFNLAELIEEVVAQLTPLAEAKGLELRMNLAADAREIRGDRLELRRVLTNLIGNAIKFTDAGFVEVRSSLSSQADGKTSDWVAIEVRDTGIGIAPDDLETIFERFRQGTHKRFGHGLGLHLCQQIAQRHHGKIEVQSELNRGSIFTVRLPMNF</sequence>
<dbReference type="InterPro" id="IPR011006">
    <property type="entry name" value="CheY-like_superfamily"/>
</dbReference>
<dbReference type="Gene3D" id="1.10.287.130">
    <property type="match status" value="1"/>
</dbReference>
<dbReference type="EMBL" id="MRCB01000050">
    <property type="protein sequence ID" value="OKH18385.1"/>
    <property type="molecule type" value="Genomic_DNA"/>
</dbReference>
<evidence type="ECO:0000256" key="3">
    <source>
        <dbReference type="ARBA" id="ARBA00022553"/>
    </source>
</evidence>
<dbReference type="GO" id="GO:0000155">
    <property type="term" value="F:phosphorelay sensor kinase activity"/>
    <property type="evidence" value="ECO:0007669"/>
    <property type="project" value="InterPro"/>
</dbReference>
<dbReference type="InterPro" id="IPR003594">
    <property type="entry name" value="HATPase_dom"/>
</dbReference>
<comment type="catalytic activity">
    <reaction evidence="1">
        <text>ATP + protein L-histidine = ADP + protein N-phospho-L-histidine.</text>
        <dbReference type="EC" id="2.7.13.3"/>
    </reaction>
</comment>
<feature type="domain" description="Histidine kinase" evidence="8">
    <location>
        <begin position="142"/>
        <end position="363"/>
    </location>
</feature>
<dbReference type="PROSITE" id="PS50110">
    <property type="entry name" value="RESPONSE_REGULATORY"/>
    <property type="match status" value="1"/>
</dbReference>
<dbReference type="InterPro" id="IPR004358">
    <property type="entry name" value="Sig_transdc_His_kin-like_C"/>
</dbReference>
<keyword evidence="5 10" id="KW-0418">Kinase</keyword>
<evidence type="ECO:0000313" key="11">
    <source>
        <dbReference type="Proteomes" id="UP000186868"/>
    </source>
</evidence>
<keyword evidence="4" id="KW-0808">Transferase</keyword>
<accession>A0A1U7H7K4</accession>
<organism evidence="10 11">
    <name type="scientific">Hydrococcus rivularis NIES-593</name>
    <dbReference type="NCBI Taxonomy" id="1921803"/>
    <lineage>
        <taxon>Bacteria</taxon>
        <taxon>Bacillati</taxon>
        <taxon>Cyanobacteriota</taxon>
        <taxon>Cyanophyceae</taxon>
        <taxon>Pleurocapsales</taxon>
        <taxon>Hydrococcaceae</taxon>
        <taxon>Hydrococcus</taxon>
    </lineage>
</organism>
<dbReference type="Gene3D" id="3.30.565.10">
    <property type="entry name" value="Histidine kinase-like ATPase, C-terminal domain"/>
    <property type="match status" value="1"/>
</dbReference>
<dbReference type="SMART" id="SM00448">
    <property type="entry name" value="REC"/>
    <property type="match status" value="1"/>
</dbReference>
<dbReference type="SMART" id="SM00388">
    <property type="entry name" value="HisKA"/>
    <property type="match status" value="1"/>
</dbReference>
<dbReference type="PRINTS" id="PR00344">
    <property type="entry name" value="BCTRLSENSOR"/>
</dbReference>
<dbReference type="OrthoDB" id="418136at2"/>
<dbReference type="Proteomes" id="UP000186868">
    <property type="component" value="Unassembled WGS sequence"/>
</dbReference>
<dbReference type="SMART" id="SM00387">
    <property type="entry name" value="HATPase_c"/>
    <property type="match status" value="1"/>
</dbReference>
<dbReference type="CDD" id="cd16922">
    <property type="entry name" value="HATPase_EvgS-ArcB-TorS-like"/>
    <property type="match status" value="1"/>
</dbReference>
<dbReference type="Gene3D" id="3.40.50.2300">
    <property type="match status" value="1"/>
</dbReference>
<evidence type="ECO:0000259" key="8">
    <source>
        <dbReference type="PROSITE" id="PS50109"/>
    </source>
</evidence>
<dbReference type="InterPro" id="IPR005467">
    <property type="entry name" value="His_kinase_dom"/>
</dbReference>
<evidence type="ECO:0000256" key="1">
    <source>
        <dbReference type="ARBA" id="ARBA00000085"/>
    </source>
</evidence>
<dbReference type="SUPFAM" id="SSF55874">
    <property type="entry name" value="ATPase domain of HSP90 chaperone/DNA topoisomerase II/histidine kinase"/>
    <property type="match status" value="1"/>
</dbReference>
<dbReference type="GO" id="GO:0009927">
    <property type="term" value="F:histidine phosphotransfer kinase activity"/>
    <property type="evidence" value="ECO:0007669"/>
    <property type="project" value="TreeGrafter"/>
</dbReference>
<proteinExistence type="predicted"/>
<dbReference type="EC" id="2.7.13.3" evidence="2"/>
<dbReference type="PANTHER" id="PTHR43047">
    <property type="entry name" value="TWO-COMPONENT HISTIDINE PROTEIN KINASE"/>
    <property type="match status" value="1"/>
</dbReference>
<evidence type="ECO:0000256" key="5">
    <source>
        <dbReference type="ARBA" id="ARBA00022777"/>
    </source>
</evidence>
<dbReference type="STRING" id="1921803.NIES593_22105"/>
<dbReference type="Pfam" id="PF00512">
    <property type="entry name" value="HisKA"/>
    <property type="match status" value="1"/>
</dbReference>
<keyword evidence="6" id="KW-0902">Two-component regulatory system</keyword>
<dbReference type="CDD" id="cd00082">
    <property type="entry name" value="HisKA"/>
    <property type="match status" value="1"/>
</dbReference>
<dbReference type="InterPro" id="IPR036890">
    <property type="entry name" value="HATPase_C_sf"/>
</dbReference>
<reference evidence="10 11" key="1">
    <citation type="submission" date="2016-11" db="EMBL/GenBank/DDBJ databases">
        <title>Draft Genome Sequences of Nine Cyanobacterial Strains from Diverse Habitats.</title>
        <authorList>
            <person name="Zhu T."/>
            <person name="Hou S."/>
            <person name="Lu X."/>
            <person name="Hess W.R."/>
        </authorList>
    </citation>
    <scope>NUCLEOTIDE SEQUENCE [LARGE SCALE GENOMIC DNA]</scope>
    <source>
        <strain evidence="10 11">NIES-593</strain>
    </source>
</reference>
<dbReference type="InterPro" id="IPR001789">
    <property type="entry name" value="Sig_transdc_resp-reg_receiver"/>
</dbReference>
<comment type="caution">
    <text evidence="10">The sequence shown here is derived from an EMBL/GenBank/DDBJ whole genome shotgun (WGS) entry which is preliminary data.</text>
</comment>
<dbReference type="InterPro" id="IPR003661">
    <property type="entry name" value="HisK_dim/P_dom"/>
</dbReference>
<keyword evidence="3 7" id="KW-0597">Phosphoprotein</keyword>
<protein>
    <recommendedName>
        <fullName evidence="2">histidine kinase</fullName>
        <ecNumber evidence="2">2.7.13.3</ecNumber>
    </recommendedName>
</protein>
<dbReference type="PROSITE" id="PS50109">
    <property type="entry name" value="HIS_KIN"/>
    <property type="match status" value="1"/>
</dbReference>
<dbReference type="Pfam" id="PF00072">
    <property type="entry name" value="Response_reg"/>
    <property type="match status" value="1"/>
</dbReference>
<evidence type="ECO:0000259" key="9">
    <source>
        <dbReference type="PROSITE" id="PS50110"/>
    </source>
</evidence>
<dbReference type="RefSeq" id="WP_073601650.1">
    <property type="nucleotide sequence ID" value="NZ_MRCB01000050.1"/>
</dbReference>
<dbReference type="Gene3D" id="6.10.250.690">
    <property type="match status" value="1"/>
</dbReference>